<name>A0A2K8U6X7_9GAMM</name>
<sequence length="102" mass="11609">MTDQTARDDTGLIVTLLERLRKQRLPRVLDLKAKVDAGGTLDSFDFDFLHEVFADANRLRPLWERHPEFNDIAGQLIRIYREITERALANETGANETGATPT</sequence>
<evidence type="ECO:0000313" key="2">
    <source>
        <dbReference type="Proteomes" id="UP000232638"/>
    </source>
</evidence>
<reference evidence="1 2" key="1">
    <citation type="submission" date="2017-03" db="EMBL/GenBank/DDBJ databases">
        <title>Complete genome sequence of Candidatus 'Thiodictyon syntrophicum' sp. nov. strain Cad16T, a photolithoautotroph purple sulfur bacterium isolated from an alpine meromictic lake.</title>
        <authorList>
            <person name="Luedin S.M."/>
            <person name="Pothier J.F."/>
            <person name="Danza F."/>
            <person name="Storelli N."/>
            <person name="Wittwer M."/>
            <person name="Tonolla M."/>
        </authorList>
    </citation>
    <scope>NUCLEOTIDE SEQUENCE [LARGE SCALE GENOMIC DNA]</scope>
    <source>
        <strain evidence="1 2">Cad16T</strain>
    </source>
</reference>
<organism evidence="1 2">
    <name type="scientific">Candidatus Thiodictyon syntrophicum</name>
    <dbReference type="NCBI Taxonomy" id="1166950"/>
    <lineage>
        <taxon>Bacteria</taxon>
        <taxon>Pseudomonadati</taxon>
        <taxon>Pseudomonadota</taxon>
        <taxon>Gammaproteobacteria</taxon>
        <taxon>Chromatiales</taxon>
        <taxon>Chromatiaceae</taxon>
        <taxon>Thiodictyon</taxon>
    </lineage>
</organism>
<dbReference type="AlphaFoldDB" id="A0A2K8U6X7"/>
<dbReference type="RefSeq" id="WP_100918945.1">
    <property type="nucleotide sequence ID" value="NZ_CP020370.1"/>
</dbReference>
<dbReference type="Proteomes" id="UP000232638">
    <property type="component" value="Chromosome"/>
</dbReference>
<gene>
    <name evidence="1" type="ORF">THSYN_09525</name>
</gene>
<protein>
    <submittedName>
        <fullName evidence="1">Uncharacterized protein</fullName>
    </submittedName>
</protein>
<proteinExistence type="predicted"/>
<accession>A0A2K8U6X7</accession>
<keyword evidence="2" id="KW-1185">Reference proteome</keyword>
<dbReference type="KEGG" id="tsy:THSYN_09525"/>
<dbReference type="EMBL" id="CP020370">
    <property type="protein sequence ID" value="AUB81169.1"/>
    <property type="molecule type" value="Genomic_DNA"/>
</dbReference>
<dbReference type="OrthoDB" id="6025396at2"/>
<evidence type="ECO:0000313" key="1">
    <source>
        <dbReference type="EMBL" id="AUB81169.1"/>
    </source>
</evidence>